<dbReference type="InterPro" id="IPR011527">
    <property type="entry name" value="ABC1_TM_dom"/>
</dbReference>
<dbReference type="Pfam" id="PF00664">
    <property type="entry name" value="ABC_membrane"/>
    <property type="match status" value="1"/>
</dbReference>
<dbReference type="PROSITE" id="PS50929">
    <property type="entry name" value="ABC_TM1F"/>
    <property type="match status" value="1"/>
</dbReference>
<feature type="transmembrane region" description="Helical" evidence="7">
    <location>
        <begin position="237"/>
        <end position="258"/>
    </location>
</feature>
<dbReference type="Gene3D" id="3.40.50.300">
    <property type="entry name" value="P-loop containing nucleotide triphosphate hydrolases"/>
    <property type="match status" value="1"/>
</dbReference>
<reference evidence="10 11" key="1">
    <citation type="submission" date="2020-08" db="EMBL/GenBank/DDBJ databases">
        <title>Genome public.</title>
        <authorList>
            <person name="Liu C."/>
            <person name="Sun Q."/>
        </authorList>
    </citation>
    <scope>NUCLEOTIDE SEQUENCE [LARGE SCALE GENOMIC DNA]</scope>
    <source>
        <strain evidence="10 11">BX4</strain>
    </source>
</reference>
<dbReference type="CDD" id="cd18548">
    <property type="entry name" value="ABC_6TM_Tm287_like"/>
    <property type="match status" value="1"/>
</dbReference>
<evidence type="ECO:0000256" key="3">
    <source>
        <dbReference type="ARBA" id="ARBA00022741"/>
    </source>
</evidence>
<comment type="caution">
    <text evidence="10">The sequence shown here is derived from an EMBL/GenBank/DDBJ whole genome shotgun (WGS) entry which is preliminary data.</text>
</comment>
<dbReference type="EMBL" id="JACOOZ010000006">
    <property type="protein sequence ID" value="MBC5668290.1"/>
    <property type="molecule type" value="Genomic_DNA"/>
</dbReference>
<accession>A0ABR7F634</accession>
<feature type="transmembrane region" description="Helical" evidence="7">
    <location>
        <begin position="157"/>
        <end position="181"/>
    </location>
</feature>
<dbReference type="RefSeq" id="WP_118590062.1">
    <property type="nucleotide sequence ID" value="NZ_JACOOZ010000006.1"/>
</dbReference>
<dbReference type="InterPro" id="IPR003439">
    <property type="entry name" value="ABC_transporter-like_ATP-bd"/>
</dbReference>
<dbReference type="Pfam" id="PF00005">
    <property type="entry name" value="ABC_tran"/>
    <property type="match status" value="1"/>
</dbReference>
<sequence>MKSLLKYLKNYKKESFCAPLFKMLEACFDLIVPLVVSAIIDNGIKTNDTSYVLKMGGVLVLLAFVGLAFSITAQYFAAKASAGFGQELRHELFSHIQKLSYTNVDKYGASTFITRMTADANLVQSQVNMALRLLLRSPFIVFGAMIMAFFVDFKTALVFAVSIPVLSVIVYGIMLITIPLYKKVQGALDKVMGSTRENLSGTRVIRAFNKEDEEIDRYNSENELLNKFQIFAGKISTIMNPMTYIVINVAIIAILWIGGERVDTGILTQGKVVALVNYMSQVLVELVKLASLIINLTKAFASAKRIQDIFDIPCNIEQGTLKQGSDKENIVEFDNVSLTYELSKEPSIEGVNLKVKKGQTIGIIGGTGSGKTTLVNLIPRFYDATEGTVKIEGVDVKEFNKEELGMKVGIVPQKALLFKGTIRSNLLWGNENATEEDMIMALKRSQSYDFVMEKDNGLDADVAQNGKNFSGGQKQRLSIARALVRNPEILILDDSSSALDFVTDAKLRAAIKELKDTTVFVVSQRTAAIMDADNILVLDDGKVAGVGKHEELLENCHVYKEIYDSQFKKSQEEGK</sequence>
<dbReference type="InterPro" id="IPR027417">
    <property type="entry name" value="P-loop_NTPase"/>
</dbReference>
<feature type="domain" description="ABC transmembrane type-1" evidence="9">
    <location>
        <begin position="20"/>
        <end position="298"/>
    </location>
</feature>
<evidence type="ECO:0000313" key="10">
    <source>
        <dbReference type="EMBL" id="MBC5668290.1"/>
    </source>
</evidence>
<dbReference type="InterPro" id="IPR039421">
    <property type="entry name" value="Type_1_exporter"/>
</dbReference>
<dbReference type="InterPro" id="IPR036640">
    <property type="entry name" value="ABC1_TM_sf"/>
</dbReference>
<keyword evidence="5 7" id="KW-1133">Transmembrane helix</keyword>
<keyword evidence="2 7" id="KW-0812">Transmembrane</keyword>
<dbReference type="PANTHER" id="PTHR43394:SF1">
    <property type="entry name" value="ATP-BINDING CASSETTE SUB-FAMILY B MEMBER 10, MITOCHONDRIAL"/>
    <property type="match status" value="1"/>
</dbReference>
<dbReference type="PANTHER" id="PTHR43394">
    <property type="entry name" value="ATP-DEPENDENT PERMEASE MDL1, MITOCHONDRIAL"/>
    <property type="match status" value="1"/>
</dbReference>
<organism evidence="10 11">
    <name type="scientific">Eubacterium segne</name>
    <dbReference type="NCBI Taxonomy" id="2763045"/>
    <lineage>
        <taxon>Bacteria</taxon>
        <taxon>Bacillati</taxon>
        <taxon>Bacillota</taxon>
        <taxon>Clostridia</taxon>
        <taxon>Eubacteriales</taxon>
        <taxon>Eubacteriaceae</taxon>
        <taxon>Eubacterium</taxon>
    </lineage>
</organism>
<gene>
    <name evidence="10" type="ORF">H8S00_09870</name>
</gene>
<evidence type="ECO:0000259" key="8">
    <source>
        <dbReference type="PROSITE" id="PS50893"/>
    </source>
</evidence>
<dbReference type="GO" id="GO:0005524">
    <property type="term" value="F:ATP binding"/>
    <property type="evidence" value="ECO:0007669"/>
    <property type="project" value="UniProtKB-KW"/>
</dbReference>
<evidence type="ECO:0000256" key="7">
    <source>
        <dbReference type="SAM" id="Phobius"/>
    </source>
</evidence>
<evidence type="ECO:0000256" key="2">
    <source>
        <dbReference type="ARBA" id="ARBA00022692"/>
    </source>
</evidence>
<evidence type="ECO:0000256" key="4">
    <source>
        <dbReference type="ARBA" id="ARBA00022840"/>
    </source>
</evidence>
<comment type="subcellular location">
    <subcellularLocation>
        <location evidence="1">Cell membrane</location>
        <topology evidence="1">Multi-pass membrane protein</topology>
    </subcellularLocation>
</comment>
<proteinExistence type="predicted"/>
<keyword evidence="3" id="KW-0547">Nucleotide-binding</keyword>
<evidence type="ECO:0000259" key="9">
    <source>
        <dbReference type="PROSITE" id="PS50929"/>
    </source>
</evidence>
<dbReference type="InterPro" id="IPR003593">
    <property type="entry name" value="AAA+_ATPase"/>
</dbReference>
<evidence type="ECO:0000256" key="6">
    <source>
        <dbReference type="ARBA" id="ARBA00023136"/>
    </source>
</evidence>
<dbReference type="Proteomes" id="UP000597877">
    <property type="component" value="Unassembled WGS sequence"/>
</dbReference>
<evidence type="ECO:0000256" key="5">
    <source>
        <dbReference type="ARBA" id="ARBA00022989"/>
    </source>
</evidence>
<name>A0ABR7F634_9FIRM</name>
<keyword evidence="11" id="KW-1185">Reference proteome</keyword>
<protein>
    <submittedName>
        <fullName evidence="10">ABC transporter ATP-binding protein</fullName>
    </submittedName>
</protein>
<feature type="transmembrane region" description="Helical" evidence="7">
    <location>
        <begin position="278"/>
        <end position="297"/>
    </location>
</feature>
<dbReference type="PROSITE" id="PS00211">
    <property type="entry name" value="ABC_TRANSPORTER_1"/>
    <property type="match status" value="1"/>
</dbReference>
<dbReference type="SUPFAM" id="SSF90123">
    <property type="entry name" value="ABC transporter transmembrane region"/>
    <property type="match status" value="1"/>
</dbReference>
<feature type="transmembrane region" description="Helical" evidence="7">
    <location>
        <begin position="133"/>
        <end position="151"/>
    </location>
</feature>
<keyword evidence="6 7" id="KW-0472">Membrane</keyword>
<dbReference type="PROSITE" id="PS50893">
    <property type="entry name" value="ABC_TRANSPORTER_2"/>
    <property type="match status" value="1"/>
</dbReference>
<dbReference type="InterPro" id="IPR017871">
    <property type="entry name" value="ABC_transporter-like_CS"/>
</dbReference>
<evidence type="ECO:0000256" key="1">
    <source>
        <dbReference type="ARBA" id="ARBA00004651"/>
    </source>
</evidence>
<feature type="domain" description="ABC transporter" evidence="8">
    <location>
        <begin position="331"/>
        <end position="565"/>
    </location>
</feature>
<dbReference type="SMART" id="SM00382">
    <property type="entry name" value="AAA"/>
    <property type="match status" value="1"/>
</dbReference>
<feature type="transmembrane region" description="Helical" evidence="7">
    <location>
        <begin position="52"/>
        <end position="77"/>
    </location>
</feature>
<dbReference type="Gene3D" id="1.20.1560.10">
    <property type="entry name" value="ABC transporter type 1, transmembrane domain"/>
    <property type="match status" value="1"/>
</dbReference>
<evidence type="ECO:0000313" key="11">
    <source>
        <dbReference type="Proteomes" id="UP000597877"/>
    </source>
</evidence>
<keyword evidence="4 10" id="KW-0067">ATP-binding</keyword>
<dbReference type="SUPFAM" id="SSF52540">
    <property type="entry name" value="P-loop containing nucleoside triphosphate hydrolases"/>
    <property type="match status" value="1"/>
</dbReference>